<evidence type="ECO:0000256" key="8">
    <source>
        <dbReference type="PIRSR" id="PIRSR601461-1"/>
    </source>
</evidence>
<reference evidence="12" key="2">
    <citation type="submission" date="2023-06" db="EMBL/GenBank/DDBJ databases">
        <title>Black Yeasts Isolated from many extreme environments.</title>
        <authorList>
            <person name="Coleine C."/>
            <person name="Stajich J.E."/>
            <person name="Selbmann L."/>
        </authorList>
    </citation>
    <scope>NUCLEOTIDE SEQUENCE</scope>
    <source>
        <strain evidence="12">CCFEE 5200</strain>
    </source>
</reference>
<dbReference type="Proteomes" id="UP001175353">
    <property type="component" value="Unassembled WGS sequence"/>
</dbReference>
<dbReference type="Pfam" id="PF00026">
    <property type="entry name" value="Asp"/>
    <property type="match status" value="1"/>
</dbReference>
<keyword evidence="15" id="KW-1185">Reference proteome</keyword>
<keyword evidence="3 10" id="KW-0732">Signal</keyword>
<reference evidence="13 14" key="1">
    <citation type="submission" date="2017-03" db="EMBL/GenBank/DDBJ databases">
        <title>Genomes of endolithic fungi from Antarctica.</title>
        <authorList>
            <person name="Coleine C."/>
            <person name="Masonjones S."/>
            <person name="Stajich J.E."/>
        </authorList>
    </citation>
    <scope>NUCLEOTIDE SEQUENCE [LARGE SCALE GENOMIC DNA]</scope>
    <source>
        <strain evidence="13 14">CCFEE 5311</strain>
    </source>
</reference>
<dbReference type="EMBL" id="NAJP01000012">
    <property type="protein sequence ID" value="TKA45240.1"/>
    <property type="molecule type" value="Genomic_DNA"/>
</dbReference>
<evidence type="ECO:0000256" key="4">
    <source>
        <dbReference type="ARBA" id="ARBA00022750"/>
    </source>
</evidence>
<dbReference type="FunFam" id="2.40.70.10:FF:000011">
    <property type="entry name" value="Aspartic protease"/>
    <property type="match status" value="1"/>
</dbReference>
<dbReference type="AlphaFoldDB" id="A0A4U0V8Q4"/>
<dbReference type="InterPro" id="IPR021109">
    <property type="entry name" value="Peptidase_aspartic_dom_sf"/>
</dbReference>
<dbReference type="PANTHER" id="PTHR47966">
    <property type="entry name" value="BETA-SITE APP-CLEAVING ENZYME, ISOFORM A-RELATED"/>
    <property type="match status" value="1"/>
</dbReference>
<evidence type="ECO:0000256" key="2">
    <source>
        <dbReference type="ARBA" id="ARBA00022670"/>
    </source>
</evidence>
<feature type="domain" description="Peptidase A1" evidence="11">
    <location>
        <begin position="73"/>
        <end position="396"/>
    </location>
</feature>
<evidence type="ECO:0000256" key="3">
    <source>
        <dbReference type="ARBA" id="ARBA00022729"/>
    </source>
</evidence>
<dbReference type="Gene3D" id="2.40.70.10">
    <property type="entry name" value="Acid Proteases"/>
    <property type="match status" value="2"/>
</dbReference>
<keyword evidence="4 9" id="KW-0064">Aspartyl protease</keyword>
<feature type="active site" evidence="8">
    <location>
        <position position="286"/>
    </location>
</feature>
<accession>A0A4U0V8Q4</accession>
<gene>
    <name evidence="13" type="ORF">B0A54_04336</name>
    <name evidence="12" type="ORF">LTR91_021516</name>
</gene>
<dbReference type="GO" id="GO:0006508">
    <property type="term" value="P:proteolysis"/>
    <property type="evidence" value="ECO:0007669"/>
    <property type="project" value="UniProtKB-KW"/>
</dbReference>
<dbReference type="PROSITE" id="PS51767">
    <property type="entry name" value="PEPTIDASE_A1"/>
    <property type="match status" value="1"/>
</dbReference>
<evidence type="ECO:0000256" key="5">
    <source>
        <dbReference type="ARBA" id="ARBA00022801"/>
    </source>
</evidence>
<dbReference type="InterPro" id="IPR033121">
    <property type="entry name" value="PEPTIDASE_A1"/>
</dbReference>
<evidence type="ECO:0000256" key="9">
    <source>
        <dbReference type="RuleBase" id="RU000454"/>
    </source>
</evidence>
<sequence length="475" mass="49859">MRTFTTLAAAASLISASNAITLLEKRHGTAPRVVQHEIQRTHVENPIARDRARIRKRQSKTVQEKLDNEETLYFMNATVGTPAQDLRLHIDTGSSDLWVNVANSKLCSAQGNACGASGTYAPNSSSTYQYINSDFNITYVDGSGSSGDYVSDKVQFGGVTLENQQLGIGYSSTSAEGIIGIGYPINEVATQYNGGNSYPNVPQHLMQNGDINSNAYSLWLNDLDASTGSILFGGVNTDKFTGELQTLPIIREQGYYAEFIIALTAVGANGTTGSIAKNIATPALLDSGSSLMYLPNSIVQTIYNDVGAQYDSSQGAAFVNCNLAKSNATIDFTFSSPTIRVAMSELVIVAGYDSHNNPLCIIGISPVDGGTPVLGDTFIRSAYIVYDLTNNEISIAQTNFNSTTDNILEITNTTGVPSATAVANAVTDVAVSSGGARIGSGPTGVTSSAWALPTAAIGYDVALLGALGAGLAYAL</sequence>
<proteinExistence type="inferred from homology"/>
<dbReference type="EMBL" id="JAUJLE010000387">
    <property type="protein sequence ID" value="KAK0958043.1"/>
    <property type="molecule type" value="Genomic_DNA"/>
</dbReference>
<keyword evidence="2 9" id="KW-0645">Protease</keyword>
<dbReference type="CDD" id="cd05474">
    <property type="entry name" value="SAP_like"/>
    <property type="match status" value="1"/>
</dbReference>
<keyword evidence="5 9" id="KW-0378">Hydrolase</keyword>
<feature type="active site" evidence="8">
    <location>
        <position position="91"/>
    </location>
</feature>
<evidence type="ECO:0000256" key="1">
    <source>
        <dbReference type="ARBA" id="ARBA00007447"/>
    </source>
</evidence>
<dbReference type="InterPro" id="IPR001969">
    <property type="entry name" value="Aspartic_peptidase_AS"/>
</dbReference>
<dbReference type="STRING" id="329885.A0A4U0V8Q4"/>
<evidence type="ECO:0000313" key="15">
    <source>
        <dbReference type="Proteomes" id="UP001175353"/>
    </source>
</evidence>
<evidence type="ECO:0000259" key="11">
    <source>
        <dbReference type="PROSITE" id="PS51767"/>
    </source>
</evidence>
<dbReference type="PROSITE" id="PS00141">
    <property type="entry name" value="ASP_PROTEASE"/>
    <property type="match status" value="1"/>
</dbReference>
<evidence type="ECO:0000313" key="14">
    <source>
        <dbReference type="Proteomes" id="UP000310066"/>
    </source>
</evidence>
<comment type="similarity">
    <text evidence="1 9">Belongs to the peptidase A1 family.</text>
</comment>
<organism evidence="13 14">
    <name type="scientific">Friedmanniomyces endolithicus</name>
    <dbReference type="NCBI Taxonomy" id="329885"/>
    <lineage>
        <taxon>Eukaryota</taxon>
        <taxon>Fungi</taxon>
        <taxon>Dikarya</taxon>
        <taxon>Ascomycota</taxon>
        <taxon>Pezizomycotina</taxon>
        <taxon>Dothideomycetes</taxon>
        <taxon>Dothideomycetidae</taxon>
        <taxon>Mycosphaerellales</taxon>
        <taxon>Teratosphaeriaceae</taxon>
        <taxon>Friedmanniomyces</taxon>
    </lineage>
</organism>
<comment type="caution">
    <text evidence="13">The sequence shown here is derived from an EMBL/GenBank/DDBJ whole genome shotgun (WGS) entry which is preliminary data.</text>
</comment>
<dbReference type="PRINTS" id="PR00792">
    <property type="entry name" value="PEPSIN"/>
</dbReference>
<protein>
    <recommendedName>
        <fullName evidence="7">Probable aspartic-type endopeptidase OPSB</fullName>
    </recommendedName>
    <alternativeName>
        <fullName evidence="6">Probable aspartic-type endopeptidase opsB</fullName>
    </alternativeName>
</protein>
<name>A0A4U0V8Q4_9PEZI</name>
<dbReference type="SUPFAM" id="SSF50630">
    <property type="entry name" value="Acid proteases"/>
    <property type="match status" value="1"/>
</dbReference>
<dbReference type="InterPro" id="IPR033876">
    <property type="entry name" value="SAP-like"/>
</dbReference>
<evidence type="ECO:0000313" key="13">
    <source>
        <dbReference type="EMBL" id="TKA45240.1"/>
    </source>
</evidence>
<dbReference type="InterPro" id="IPR001461">
    <property type="entry name" value="Aspartic_peptidase_A1"/>
</dbReference>
<evidence type="ECO:0000256" key="6">
    <source>
        <dbReference type="ARBA" id="ARBA00067536"/>
    </source>
</evidence>
<evidence type="ECO:0000256" key="10">
    <source>
        <dbReference type="SAM" id="SignalP"/>
    </source>
</evidence>
<dbReference type="PANTHER" id="PTHR47966:SF65">
    <property type="entry name" value="ASPARTIC-TYPE ENDOPEPTIDASE"/>
    <property type="match status" value="1"/>
</dbReference>
<dbReference type="OrthoDB" id="771136at2759"/>
<feature type="signal peptide" evidence="10">
    <location>
        <begin position="1"/>
        <end position="19"/>
    </location>
</feature>
<dbReference type="GO" id="GO:0004190">
    <property type="term" value="F:aspartic-type endopeptidase activity"/>
    <property type="evidence" value="ECO:0007669"/>
    <property type="project" value="UniProtKB-KW"/>
</dbReference>
<evidence type="ECO:0000256" key="7">
    <source>
        <dbReference type="ARBA" id="ARBA00068059"/>
    </source>
</evidence>
<dbReference type="Proteomes" id="UP000310066">
    <property type="component" value="Unassembled WGS sequence"/>
</dbReference>
<evidence type="ECO:0000313" key="12">
    <source>
        <dbReference type="EMBL" id="KAK0958043.1"/>
    </source>
</evidence>
<feature type="chain" id="PRO_5044609397" description="Probable aspartic-type endopeptidase OPSB" evidence="10">
    <location>
        <begin position="20"/>
        <end position="475"/>
    </location>
</feature>